<sequence length="155" mass="17947">MRFDDEVSFQVLLETESLGDLRTLSFHSANMMLMNEPTVFLADVIKNAIFPRYRRLRLENDYTKYGDCQRMTTEYWTLNCKYYAPVYEANKTRCSPSGRSARRKKTIVLSAIVLIGSEEDEDVETLAENKHHYQPRVSSSKKEYILCSVFGGPPL</sequence>
<proteinExistence type="predicted"/>
<dbReference type="Proteomes" id="UP000267027">
    <property type="component" value="Unassembled WGS sequence"/>
</dbReference>
<reference evidence="1 2" key="2">
    <citation type="submission" date="2018-11" db="EMBL/GenBank/DDBJ databases">
        <authorList>
            <consortium name="Pathogen Informatics"/>
        </authorList>
    </citation>
    <scope>NUCLEOTIDE SEQUENCE [LARGE SCALE GENOMIC DNA]</scope>
    <source>
        <strain evidence="1 2">Costa Rica</strain>
    </source>
</reference>
<evidence type="ECO:0000313" key="1">
    <source>
        <dbReference type="EMBL" id="VDM60761.1"/>
    </source>
</evidence>
<evidence type="ECO:0000313" key="3">
    <source>
        <dbReference type="WBParaSite" id="ACOC_0000917501-mRNA-1"/>
    </source>
</evidence>
<dbReference type="WBParaSite" id="ACOC_0000917501-mRNA-1">
    <property type="protein sequence ID" value="ACOC_0000917501-mRNA-1"/>
    <property type="gene ID" value="ACOC_0000917501"/>
</dbReference>
<gene>
    <name evidence="1" type="ORF">ACOC_LOCUS9176</name>
</gene>
<organism evidence="3">
    <name type="scientific">Angiostrongylus costaricensis</name>
    <name type="common">Nematode worm</name>
    <dbReference type="NCBI Taxonomy" id="334426"/>
    <lineage>
        <taxon>Eukaryota</taxon>
        <taxon>Metazoa</taxon>
        <taxon>Ecdysozoa</taxon>
        <taxon>Nematoda</taxon>
        <taxon>Chromadorea</taxon>
        <taxon>Rhabditida</taxon>
        <taxon>Rhabditina</taxon>
        <taxon>Rhabditomorpha</taxon>
        <taxon>Strongyloidea</taxon>
        <taxon>Metastrongylidae</taxon>
        <taxon>Angiostrongylus</taxon>
    </lineage>
</organism>
<evidence type="ECO:0000313" key="2">
    <source>
        <dbReference type="Proteomes" id="UP000267027"/>
    </source>
</evidence>
<keyword evidence="2" id="KW-1185">Reference proteome</keyword>
<accession>A0A0R3PTP4</accession>
<name>A0A0R3PTP4_ANGCS</name>
<reference evidence="3" key="1">
    <citation type="submission" date="2017-02" db="UniProtKB">
        <authorList>
            <consortium name="WormBaseParasite"/>
        </authorList>
    </citation>
    <scope>IDENTIFICATION</scope>
</reference>
<protein>
    <submittedName>
        <fullName evidence="1 3">Uncharacterized protein</fullName>
    </submittedName>
</protein>
<dbReference type="EMBL" id="UYYA01004257">
    <property type="protein sequence ID" value="VDM60761.1"/>
    <property type="molecule type" value="Genomic_DNA"/>
</dbReference>
<dbReference type="AlphaFoldDB" id="A0A0R3PTP4"/>